<reference evidence="3 4" key="1">
    <citation type="submission" date="2019-06" db="EMBL/GenBank/DDBJ databases">
        <title>New taxonomy in bacterial strain CC-CFT640, isolated from vineyard.</title>
        <authorList>
            <person name="Lin S.-Y."/>
            <person name="Tsai C.-F."/>
            <person name="Young C.-C."/>
        </authorList>
    </citation>
    <scope>NUCLEOTIDE SEQUENCE [LARGE SCALE GENOMIC DNA]</scope>
    <source>
        <strain evidence="3 4">CC-CFT640</strain>
    </source>
</reference>
<sequence>MRDPTAETGSQRRPRTPPPASLEGATVALLDIGKLRGSEYIDRLQARLDERGIASRRYRKPTPSRVASTALLQQIAAEAQVAVVALAD</sequence>
<dbReference type="Proteomes" id="UP000321638">
    <property type="component" value="Unassembled WGS sequence"/>
</dbReference>
<protein>
    <recommendedName>
        <fullName evidence="2">UGSC-like domain-containing protein</fullName>
    </recommendedName>
</protein>
<feature type="region of interest" description="Disordered" evidence="1">
    <location>
        <begin position="1"/>
        <end position="24"/>
    </location>
</feature>
<dbReference type="EMBL" id="VDUZ01000068">
    <property type="protein sequence ID" value="TXL69980.1"/>
    <property type="molecule type" value="Genomic_DNA"/>
</dbReference>
<dbReference type="OrthoDB" id="7725610at2"/>
<proteinExistence type="predicted"/>
<dbReference type="InterPro" id="IPR057767">
    <property type="entry name" value="UGSC-like_dom"/>
</dbReference>
<evidence type="ECO:0000313" key="4">
    <source>
        <dbReference type="Proteomes" id="UP000321638"/>
    </source>
</evidence>
<dbReference type="AlphaFoldDB" id="A0A5C8P9G6"/>
<keyword evidence="4" id="KW-1185">Reference proteome</keyword>
<feature type="domain" description="UGSC-like" evidence="2">
    <location>
        <begin position="2"/>
        <end position="88"/>
    </location>
</feature>
<gene>
    <name evidence="3" type="ORF">FHP25_36680</name>
</gene>
<name>A0A5C8P9G6_9HYPH</name>
<accession>A0A5C8P9G6</accession>
<organism evidence="3 4">
    <name type="scientific">Vineibacter terrae</name>
    <dbReference type="NCBI Taxonomy" id="2586908"/>
    <lineage>
        <taxon>Bacteria</taxon>
        <taxon>Pseudomonadati</taxon>
        <taxon>Pseudomonadota</taxon>
        <taxon>Alphaproteobacteria</taxon>
        <taxon>Hyphomicrobiales</taxon>
        <taxon>Vineibacter</taxon>
    </lineage>
</organism>
<comment type="caution">
    <text evidence="3">The sequence shown here is derived from an EMBL/GenBank/DDBJ whole genome shotgun (WGS) entry which is preliminary data.</text>
</comment>
<evidence type="ECO:0000256" key="1">
    <source>
        <dbReference type="SAM" id="MobiDB-lite"/>
    </source>
</evidence>
<dbReference type="Pfam" id="PF24696">
    <property type="entry name" value="UGSC"/>
    <property type="match status" value="1"/>
</dbReference>
<evidence type="ECO:0000313" key="3">
    <source>
        <dbReference type="EMBL" id="TXL69980.1"/>
    </source>
</evidence>
<evidence type="ECO:0000259" key="2">
    <source>
        <dbReference type="Pfam" id="PF24696"/>
    </source>
</evidence>